<reference evidence="2 3" key="2">
    <citation type="submission" date="2011-11" db="EMBL/GenBank/DDBJ databases">
        <authorList>
            <consortium name="US DOE Joint Genome Institute"/>
            <person name="Lucas S."/>
            <person name="Han J."/>
            <person name="Lapidus A."/>
            <person name="Cheng J.-F."/>
            <person name="Goodwin L."/>
            <person name="Pitluck S."/>
            <person name="Peters L."/>
            <person name="Ovchinnikova G."/>
            <person name="Zhang X."/>
            <person name="Detter J.C."/>
            <person name="Han C."/>
            <person name="Tapia R."/>
            <person name="Land M."/>
            <person name="Hauser L."/>
            <person name="Kyrpides N."/>
            <person name="Ivanova N."/>
            <person name="Pagani I."/>
            <person name="Vogl K."/>
            <person name="Liu Z."/>
            <person name="Overmann J."/>
            <person name="Frigaard N.-U."/>
            <person name="Bryant D."/>
            <person name="Woyke T."/>
        </authorList>
    </citation>
    <scope>NUCLEOTIDE SEQUENCE [LARGE SCALE GENOMIC DNA]</scope>
    <source>
        <strain evidence="2 3">970</strain>
    </source>
</reference>
<gene>
    <name evidence="2" type="ORF">Thi970DRAFT_02817</name>
</gene>
<evidence type="ECO:0000313" key="3">
    <source>
        <dbReference type="Proteomes" id="UP000002964"/>
    </source>
</evidence>
<dbReference type="HOGENOM" id="CLU_1377576_0_0_6"/>
<dbReference type="Proteomes" id="UP000002964">
    <property type="component" value="Unassembled WGS sequence"/>
</dbReference>
<dbReference type="EMBL" id="JH603169">
    <property type="protein sequence ID" value="EIC22547.1"/>
    <property type="molecule type" value="Genomic_DNA"/>
</dbReference>
<accession>H8Z1R9</accession>
<reference evidence="3" key="1">
    <citation type="submission" date="2011-06" db="EMBL/GenBank/DDBJ databases">
        <authorList>
            <consortium name="US DOE Joint Genome Institute (JGI-PGF)"/>
            <person name="Lucas S."/>
            <person name="Han J."/>
            <person name="Lapidus A."/>
            <person name="Cheng J.-F."/>
            <person name="Goodwin L."/>
            <person name="Pitluck S."/>
            <person name="Peters L."/>
            <person name="Land M.L."/>
            <person name="Hauser L."/>
            <person name="Vogl K."/>
            <person name="Liu Z."/>
            <person name="Overmann J."/>
            <person name="Frigaard N.-U."/>
            <person name="Bryant D.A."/>
            <person name="Woyke T.J."/>
        </authorList>
    </citation>
    <scope>NUCLEOTIDE SEQUENCE [LARGE SCALE GENOMIC DNA]</scope>
    <source>
        <strain evidence="3">970</strain>
    </source>
</reference>
<dbReference type="AlphaFoldDB" id="H8Z1R9"/>
<feature type="compositionally biased region" description="Basic and acidic residues" evidence="1">
    <location>
        <begin position="79"/>
        <end position="90"/>
    </location>
</feature>
<feature type="region of interest" description="Disordered" evidence="1">
    <location>
        <begin position="135"/>
        <end position="165"/>
    </location>
</feature>
<proteinExistence type="predicted"/>
<protein>
    <submittedName>
        <fullName evidence="2">Uncharacterized protein</fullName>
    </submittedName>
</protein>
<keyword evidence="3" id="KW-1185">Reference proteome</keyword>
<sequence length="198" mass="22116">MYLSRNSDPVFCHRYPTRPCVGGNPGVRSVWDTVASVFRDGRRTREGKSRLPASWRSGAGLKGKANSGEPLLKRRYQRHAKEADRHEPKGKQSGRGVQCWPRADDALPAYRRSLPPSGMVRVRNVVSLIVPTRAVDSDPQGSACERAGMGGRRKRKPRCNGADRGSRFASLRKQADFRLVLIHENGQERLNLRGVFGQ</sequence>
<organism evidence="2 3">
    <name type="scientific">Thiorhodovibrio frisius</name>
    <dbReference type="NCBI Taxonomy" id="631362"/>
    <lineage>
        <taxon>Bacteria</taxon>
        <taxon>Pseudomonadati</taxon>
        <taxon>Pseudomonadota</taxon>
        <taxon>Gammaproteobacteria</taxon>
        <taxon>Chromatiales</taxon>
        <taxon>Chromatiaceae</taxon>
        <taxon>Thiorhodovibrio</taxon>
    </lineage>
</organism>
<feature type="region of interest" description="Disordered" evidence="1">
    <location>
        <begin position="42"/>
        <end position="99"/>
    </location>
</feature>
<evidence type="ECO:0000313" key="2">
    <source>
        <dbReference type="EMBL" id="EIC22547.1"/>
    </source>
</evidence>
<evidence type="ECO:0000256" key="1">
    <source>
        <dbReference type="SAM" id="MobiDB-lite"/>
    </source>
</evidence>
<name>H8Z1R9_9GAMM</name>